<feature type="transmembrane region" description="Helical" evidence="6">
    <location>
        <begin position="108"/>
        <end position="126"/>
    </location>
</feature>
<organism evidence="7 8">
    <name type="scientific">Thauera mechernichensis</name>
    <dbReference type="NCBI Taxonomy" id="82788"/>
    <lineage>
        <taxon>Bacteria</taxon>
        <taxon>Pseudomonadati</taxon>
        <taxon>Pseudomonadota</taxon>
        <taxon>Betaproteobacteria</taxon>
        <taxon>Rhodocyclales</taxon>
        <taxon>Zoogloeaceae</taxon>
        <taxon>Thauera</taxon>
    </lineage>
</organism>
<evidence type="ECO:0000313" key="8">
    <source>
        <dbReference type="Proteomes" id="UP001597158"/>
    </source>
</evidence>
<keyword evidence="8" id="KW-1185">Reference proteome</keyword>
<keyword evidence="3 6" id="KW-0812">Transmembrane</keyword>
<evidence type="ECO:0000256" key="6">
    <source>
        <dbReference type="SAM" id="Phobius"/>
    </source>
</evidence>
<feature type="transmembrane region" description="Helical" evidence="6">
    <location>
        <begin position="83"/>
        <end position="102"/>
    </location>
</feature>
<evidence type="ECO:0000256" key="2">
    <source>
        <dbReference type="ARBA" id="ARBA00022475"/>
    </source>
</evidence>
<dbReference type="RefSeq" id="WP_002940221.1">
    <property type="nucleotide sequence ID" value="NZ_JARQZE010000009.1"/>
</dbReference>
<proteinExistence type="predicted"/>
<evidence type="ECO:0000256" key="4">
    <source>
        <dbReference type="ARBA" id="ARBA00022989"/>
    </source>
</evidence>
<comment type="subcellular location">
    <subcellularLocation>
        <location evidence="1">Cell membrane</location>
        <topology evidence="1">Multi-pass membrane protein</topology>
    </subcellularLocation>
</comment>
<dbReference type="EMBL" id="JBHTMC010000010">
    <property type="protein sequence ID" value="MFD1263217.1"/>
    <property type="molecule type" value="Genomic_DNA"/>
</dbReference>
<feature type="transmembrane region" description="Helical" evidence="6">
    <location>
        <begin position="288"/>
        <end position="305"/>
    </location>
</feature>
<dbReference type="Proteomes" id="UP001597158">
    <property type="component" value="Unassembled WGS sequence"/>
</dbReference>
<dbReference type="CDD" id="cd06581">
    <property type="entry name" value="TM_PBP1_LivM_like"/>
    <property type="match status" value="1"/>
</dbReference>
<feature type="transmembrane region" description="Helical" evidence="6">
    <location>
        <begin position="209"/>
        <end position="229"/>
    </location>
</feature>
<evidence type="ECO:0000313" key="7">
    <source>
        <dbReference type="EMBL" id="MFD1263217.1"/>
    </source>
</evidence>
<keyword evidence="5 6" id="KW-0472">Membrane</keyword>
<dbReference type="InterPro" id="IPR043428">
    <property type="entry name" value="LivM-like"/>
</dbReference>
<dbReference type="PANTHER" id="PTHR30482:SF18">
    <property type="entry name" value="BRANCHED AMINO ACID TRANSPORT SYSTEM PERMEASE"/>
    <property type="match status" value="1"/>
</dbReference>
<evidence type="ECO:0000256" key="1">
    <source>
        <dbReference type="ARBA" id="ARBA00004651"/>
    </source>
</evidence>
<keyword evidence="2" id="KW-1003">Cell membrane</keyword>
<dbReference type="PANTHER" id="PTHR30482">
    <property type="entry name" value="HIGH-AFFINITY BRANCHED-CHAIN AMINO ACID TRANSPORT SYSTEM PERMEASE"/>
    <property type="match status" value="1"/>
</dbReference>
<dbReference type="Pfam" id="PF02653">
    <property type="entry name" value="BPD_transp_2"/>
    <property type="match status" value="1"/>
</dbReference>
<gene>
    <name evidence="7" type="ORF">ACFQ4M_06440</name>
</gene>
<comment type="caution">
    <text evidence="7">The sequence shown here is derived from an EMBL/GenBank/DDBJ whole genome shotgun (WGS) entry which is preliminary data.</text>
</comment>
<name>A0ABW3WC57_9RHOO</name>
<protein>
    <submittedName>
        <fullName evidence="7">Branched-chain amino acid ABC transporter permease</fullName>
    </submittedName>
</protein>
<feature type="transmembrane region" description="Helical" evidence="6">
    <location>
        <begin position="42"/>
        <end position="71"/>
    </location>
</feature>
<feature type="transmembrane region" description="Helical" evidence="6">
    <location>
        <begin position="259"/>
        <end position="276"/>
    </location>
</feature>
<feature type="transmembrane region" description="Helical" evidence="6">
    <location>
        <begin position="156"/>
        <end position="177"/>
    </location>
</feature>
<reference evidence="8" key="1">
    <citation type="journal article" date="2019" name="Int. J. Syst. Evol. Microbiol.">
        <title>The Global Catalogue of Microorganisms (GCM) 10K type strain sequencing project: providing services to taxonomists for standard genome sequencing and annotation.</title>
        <authorList>
            <consortium name="The Broad Institute Genomics Platform"/>
            <consortium name="The Broad Institute Genome Sequencing Center for Infectious Disease"/>
            <person name="Wu L."/>
            <person name="Ma J."/>
        </authorList>
    </citation>
    <scope>NUCLEOTIDE SEQUENCE [LARGE SCALE GENOMIC DNA]</scope>
    <source>
        <strain evidence="8">CCUG 48884</strain>
    </source>
</reference>
<feature type="transmembrane region" description="Helical" evidence="6">
    <location>
        <begin position="235"/>
        <end position="252"/>
    </location>
</feature>
<dbReference type="InterPro" id="IPR001851">
    <property type="entry name" value="ABC_transp_permease"/>
</dbReference>
<evidence type="ECO:0000256" key="3">
    <source>
        <dbReference type="ARBA" id="ARBA00022692"/>
    </source>
</evidence>
<sequence>MSGLRTAWRHLWPWALILALAVPAMGADYALGKATLVITYAIAGLGVVIVVGQAGQIALGQAALVALGAYVQAVLVGRGLAPLLAMPLAIAAGALGGALASLPARRLGGLYFGMSTLAFALIVEEVLARWDSVTQGAAGMAVAGFSVFGWRADATLAQALVSLGALAAALLLCARLVDSRHGRAWRAVRDDEVAAAACGVSPAAAKMQAFVVGGALSGLAGALYAHWIGFISPEQFGLVFSFELLMLAFIGGARRLGGALWGALVIVAIPQLIAVLRDHLPGDWARAAGLELVLFGAVIVAVVLLRPSGIAGARP</sequence>
<keyword evidence="4 6" id="KW-1133">Transmembrane helix</keyword>
<accession>A0ABW3WC57</accession>
<evidence type="ECO:0000256" key="5">
    <source>
        <dbReference type="ARBA" id="ARBA00023136"/>
    </source>
</evidence>